<dbReference type="STRING" id="1837282.A6F49_16225"/>
<evidence type="ECO:0000313" key="3">
    <source>
        <dbReference type="EMBL" id="OAV59397.1"/>
    </source>
</evidence>
<name>A0A1B7LWG9_9MICC</name>
<dbReference type="PANTHER" id="PTHR42733">
    <property type="entry name" value="DJ-1 PROTEIN"/>
    <property type="match status" value="1"/>
</dbReference>
<protein>
    <submittedName>
        <fullName evidence="3">Peptidase C56</fullName>
    </submittedName>
</protein>
<dbReference type="PROSITE" id="PS51276">
    <property type="entry name" value="PEPTIDASE_C56_PFPI"/>
    <property type="match status" value="1"/>
</dbReference>
<feature type="domain" description="DJ-1/PfpI" evidence="2">
    <location>
        <begin position="9"/>
        <end position="177"/>
    </location>
</feature>
<gene>
    <name evidence="3" type="ORF">A6F49_16225</name>
</gene>
<dbReference type="NCBIfam" id="TIGR01382">
    <property type="entry name" value="PfpI"/>
    <property type="match status" value="1"/>
</dbReference>
<dbReference type="InterPro" id="IPR006286">
    <property type="entry name" value="C56_PfpI-like"/>
</dbReference>
<evidence type="ECO:0000259" key="2">
    <source>
        <dbReference type="Pfam" id="PF01965"/>
    </source>
</evidence>
<proteinExistence type="inferred from homology"/>
<dbReference type="AlphaFoldDB" id="A0A1B7LWG9"/>
<dbReference type="EMBL" id="LXEY01000022">
    <property type="protein sequence ID" value="OAV59397.1"/>
    <property type="molecule type" value="Genomic_DNA"/>
</dbReference>
<reference evidence="3 4" key="1">
    <citation type="submission" date="2016-04" db="EMBL/GenBank/DDBJ databases">
        <title>First whole genome shotgun sequence of the bacterium Enteractinococcus sp. strain UASWS1574.</title>
        <authorList>
            <person name="Crovadore J."/>
            <person name="Chablais R."/>
            <person name="Lefort F."/>
        </authorList>
    </citation>
    <scope>NUCLEOTIDE SEQUENCE [LARGE SCALE GENOMIC DNA]</scope>
    <source>
        <strain evidence="3 4">UASWS1574</strain>
    </source>
</reference>
<dbReference type="PANTHER" id="PTHR42733:SF12">
    <property type="entry name" value="PROTEINASE"/>
    <property type="match status" value="1"/>
</dbReference>
<dbReference type="SUPFAM" id="SSF52317">
    <property type="entry name" value="Class I glutamine amidotransferase-like"/>
    <property type="match status" value="1"/>
</dbReference>
<sequence length="188" mass="20186">MAENLNGHTIAFVASNGVEQVELTSPWEAVKEAGATPVLVSDKEDSITAMQGDWEHGDSFTVDRHISEAKVEDFDSVVLPGGTLNADALRTNEDVLNFVRGFFSAKKPVASICHGPWLLINAGVVEGRTVTSVDKISIDLKNAGANWVDKEVVVDNGLTTSRNPGDLDAFNAKLIEEAAEGKHQQQTT</sequence>
<evidence type="ECO:0000313" key="4">
    <source>
        <dbReference type="Proteomes" id="UP000078292"/>
    </source>
</evidence>
<dbReference type="OrthoDB" id="9792284at2"/>
<dbReference type="InterPro" id="IPR029062">
    <property type="entry name" value="Class_I_gatase-like"/>
</dbReference>
<dbReference type="Gene3D" id="3.40.50.880">
    <property type="match status" value="1"/>
</dbReference>
<dbReference type="Pfam" id="PF01965">
    <property type="entry name" value="DJ-1_PfpI"/>
    <property type="match status" value="1"/>
</dbReference>
<evidence type="ECO:0000256" key="1">
    <source>
        <dbReference type="ARBA" id="ARBA00008542"/>
    </source>
</evidence>
<dbReference type="Proteomes" id="UP000078292">
    <property type="component" value="Unassembled WGS sequence"/>
</dbReference>
<accession>A0A1B7LWG9</accession>
<organism evidence="3 4">
    <name type="scientific">Enteractinococcus helveticum</name>
    <dbReference type="NCBI Taxonomy" id="1837282"/>
    <lineage>
        <taxon>Bacteria</taxon>
        <taxon>Bacillati</taxon>
        <taxon>Actinomycetota</taxon>
        <taxon>Actinomycetes</taxon>
        <taxon>Micrococcales</taxon>
        <taxon>Micrococcaceae</taxon>
    </lineage>
</organism>
<dbReference type="CDD" id="cd03134">
    <property type="entry name" value="GATase1_PfpI_like"/>
    <property type="match status" value="1"/>
</dbReference>
<dbReference type="RefSeq" id="WP_043058660.1">
    <property type="nucleotide sequence ID" value="NZ_LXEY01000022.1"/>
</dbReference>
<comment type="caution">
    <text evidence="3">The sequence shown here is derived from an EMBL/GenBank/DDBJ whole genome shotgun (WGS) entry which is preliminary data.</text>
</comment>
<keyword evidence="4" id="KW-1185">Reference proteome</keyword>
<comment type="similarity">
    <text evidence="1">Belongs to the peptidase C56 family.</text>
</comment>
<dbReference type="InterPro" id="IPR002818">
    <property type="entry name" value="DJ-1/PfpI"/>
</dbReference>